<evidence type="ECO:0000313" key="7">
    <source>
        <dbReference type="EMBL" id="CDI03354.1"/>
    </source>
</evidence>
<evidence type="ECO:0000256" key="1">
    <source>
        <dbReference type="ARBA" id="ARBA00022630"/>
    </source>
</evidence>
<dbReference type="Pfam" id="PF09242">
    <property type="entry name" value="FCSD-flav_bind"/>
    <property type="match status" value="1"/>
</dbReference>
<dbReference type="GO" id="GO:0016491">
    <property type="term" value="F:oxidoreductase activity"/>
    <property type="evidence" value="ECO:0007669"/>
    <property type="project" value="InterPro"/>
</dbReference>
<evidence type="ECO:0000259" key="5">
    <source>
        <dbReference type="Pfam" id="PF09242"/>
    </source>
</evidence>
<reference evidence="7" key="1">
    <citation type="submission" date="2013-07" db="EMBL/GenBank/DDBJ databases">
        <authorList>
            <person name="McIlroy S."/>
        </authorList>
    </citation>
    <scope>NUCLEOTIDE SEQUENCE [LARGE SCALE GENOMIC DNA]</scope>
    <source>
        <strain evidence="7">Run_A_D11</strain>
    </source>
</reference>
<dbReference type="RefSeq" id="WP_048673999.1">
    <property type="nucleotide sequence ID" value="NZ_CBTJ020000055.1"/>
</dbReference>
<dbReference type="InterPro" id="IPR052541">
    <property type="entry name" value="SQRD"/>
</dbReference>
<dbReference type="InterPro" id="IPR023753">
    <property type="entry name" value="FAD/NAD-binding_dom"/>
</dbReference>
<name>W6M9Q3_9GAMM</name>
<dbReference type="AlphaFoldDB" id="W6M9Q3"/>
<evidence type="ECO:0000256" key="3">
    <source>
        <dbReference type="SAM" id="SignalP"/>
    </source>
</evidence>
<feature type="domain" description="Sulfide dehydrogenase [flavocytochrome c] flavoprotein chain central" evidence="6">
    <location>
        <begin position="164"/>
        <end position="277"/>
    </location>
</feature>
<feature type="domain" description="Flavocytochrome c sulphide dehydrogenase flavin-binding" evidence="5">
    <location>
        <begin position="353"/>
        <end position="419"/>
    </location>
</feature>
<dbReference type="Gene3D" id="3.50.50.60">
    <property type="entry name" value="FAD/NAD(P)-binding domain"/>
    <property type="match status" value="2"/>
</dbReference>
<dbReference type="Proteomes" id="UP000035760">
    <property type="component" value="Unassembled WGS sequence"/>
</dbReference>
<feature type="chain" id="PRO_5004878542" evidence="3">
    <location>
        <begin position="29"/>
        <end position="420"/>
    </location>
</feature>
<sequence length="420" mass="44154">MNMISRRRFLTLAGASAALAVNSTILRAQSATPASVIVVGGGFAGATVAKYLRLWGGNSVTVTLVDTNLAHVSCILSNLVLNGSYKLANITFDYTALGQKYGVKFVQGRVEGIGVAGNRRSVTLANGQTLYGDRIVLAPGIDFDPIPGLDPNKIPHAWVAGPQTTLLQQQIAAMPAGGTFVMTIPPAPYRCPPGPYERACLVADYLKRNKPGSKVVVLDANPSIVAEPHTFTTAFTQTYAGLLSYRPGVSIVSVDSNARSVQTNQGLFAANVLNVIPPHRAGRIVANAGLIPPGSRWASVNPLSYESTLMPGVHVIGDSQGTGQPKSGHIANAEAKVCADAILRAFAGEQPDPAPMTNSACYSPITATTASWLTAVFAYDAGSGTMKVVPDSFGEAATPTKDNFEDMFDWARNLFADTFA</sequence>
<dbReference type="EMBL" id="CBTJ020000055">
    <property type="protein sequence ID" value="CDI03354.1"/>
    <property type="molecule type" value="Genomic_DNA"/>
</dbReference>
<proteinExistence type="predicted"/>
<dbReference type="Pfam" id="PF21706">
    <property type="entry name" value="FCSD_central"/>
    <property type="match status" value="1"/>
</dbReference>
<dbReference type="InterPro" id="IPR049386">
    <property type="entry name" value="FCSD_central"/>
</dbReference>
<dbReference type="STRING" id="1400863.BN873_470096"/>
<dbReference type="Pfam" id="PF07992">
    <property type="entry name" value="Pyr_redox_2"/>
    <property type="match status" value="1"/>
</dbReference>
<evidence type="ECO:0000259" key="6">
    <source>
        <dbReference type="Pfam" id="PF21706"/>
    </source>
</evidence>
<keyword evidence="1" id="KW-0285">Flavoprotein</keyword>
<reference evidence="7" key="2">
    <citation type="submission" date="2014-03" db="EMBL/GenBank/DDBJ databases">
        <title>Candidatus Competibacter-lineage genomes retrieved from metagenomes reveal functional metabolic diversity.</title>
        <authorList>
            <person name="McIlroy S.J."/>
            <person name="Albertsen M."/>
            <person name="Andresen E.K."/>
            <person name="Saunders A.M."/>
            <person name="Kristiansen R."/>
            <person name="Stokholm-Bjerregaard M."/>
            <person name="Nielsen K.L."/>
            <person name="Nielsen P.H."/>
        </authorList>
    </citation>
    <scope>NUCLEOTIDE SEQUENCE</scope>
    <source>
        <strain evidence="7">Run_A_D11</strain>
    </source>
</reference>
<dbReference type="InterPro" id="IPR015323">
    <property type="entry name" value="FlavoCytC_S_DH_flav-bd"/>
</dbReference>
<dbReference type="PROSITE" id="PS51318">
    <property type="entry name" value="TAT"/>
    <property type="match status" value="1"/>
</dbReference>
<dbReference type="InterPro" id="IPR036188">
    <property type="entry name" value="FAD/NAD-bd_sf"/>
</dbReference>
<dbReference type="PANTHER" id="PTHR43755:SF1">
    <property type="entry name" value="FAD-DEPENDENT PYRIDINE NUCLEOTIDE-DISULPHIDE OXIDOREDUCTASE"/>
    <property type="match status" value="1"/>
</dbReference>
<protein>
    <submittedName>
        <fullName evidence="7">Sulfide dehydrogenase flavoprotein chain</fullName>
    </submittedName>
</protein>
<dbReference type="GO" id="GO:0050660">
    <property type="term" value="F:flavin adenine dinucleotide binding"/>
    <property type="evidence" value="ECO:0007669"/>
    <property type="project" value="InterPro"/>
</dbReference>
<evidence type="ECO:0000256" key="2">
    <source>
        <dbReference type="ARBA" id="ARBA00022827"/>
    </source>
</evidence>
<feature type="domain" description="FAD/NAD(P)-binding" evidence="4">
    <location>
        <begin position="35"/>
        <end position="153"/>
    </location>
</feature>
<keyword evidence="3" id="KW-0732">Signal</keyword>
<keyword evidence="8" id="KW-1185">Reference proteome</keyword>
<organism evidence="7 8">
    <name type="scientific">Candidatus Competibacter denitrificans Run_A_D11</name>
    <dbReference type="NCBI Taxonomy" id="1400863"/>
    <lineage>
        <taxon>Bacteria</taxon>
        <taxon>Pseudomonadati</taxon>
        <taxon>Pseudomonadota</taxon>
        <taxon>Gammaproteobacteria</taxon>
        <taxon>Candidatus Competibacteraceae</taxon>
        <taxon>Candidatus Competibacter</taxon>
    </lineage>
</organism>
<accession>W6M9Q3</accession>
<dbReference type="InterPro" id="IPR006311">
    <property type="entry name" value="TAT_signal"/>
</dbReference>
<feature type="signal peptide" evidence="3">
    <location>
        <begin position="1"/>
        <end position="28"/>
    </location>
</feature>
<dbReference type="SUPFAM" id="SSF51905">
    <property type="entry name" value="FAD/NAD(P)-binding domain"/>
    <property type="match status" value="2"/>
</dbReference>
<gene>
    <name evidence="7" type="ORF">BN873_470096</name>
</gene>
<dbReference type="InterPro" id="IPR016156">
    <property type="entry name" value="FAD/NAD-linked_Rdtase_dimer_sf"/>
</dbReference>
<keyword evidence="2" id="KW-0274">FAD</keyword>
<evidence type="ECO:0000313" key="8">
    <source>
        <dbReference type="Proteomes" id="UP000035760"/>
    </source>
</evidence>
<dbReference type="SUPFAM" id="SSF55424">
    <property type="entry name" value="FAD/NAD-linked reductases, dimerisation (C-terminal) domain"/>
    <property type="match status" value="1"/>
</dbReference>
<dbReference type="PANTHER" id="PTHR43755">
    <property type="match status" value="1"/>
</dbReference>
<comment type="caution">
    <text evidence="7">The sequence shown here is derived from an EMBL/GenBank/DDBJ whole genome shotgun (WGS) entry which is preliminary data.</text>
</comment>
<evidence type="ECO:0000259" key="4">
    <source>
        <dbReference type="Pfam" id="PF07992"/>
    </source>
</evidence>
<dbReference type="OrthoDB" id="9802771at2"/>